<dbReference type="Pfam" id="PF03942">
    <property type="entry name" value="DTW"/>
    <property type="match status" value="1"/>
</dbReference>
<evidence type="ECO:0000256" key="5">
    <source>
        <dbReference type="ARBA" id="ARBA00048718"/>
    </source>
</evidence>
<evidence type="ECO:0000313" key="8">
    <source>
        <dbReference type="EMBL" id="KAF3332609.1"/>
    </source>
</evidence>
<comment type="caution">
    <text evidence="8">The sequence shown here is derived from an EMBL/GenBank/DDBJ whole genome shotgun (WGS) entry which is preliminary data.</text>
</comment>
<evidence type="ECO:0000256" key="1">
    <source>
        <dbReference type="ARBA" id="ARBA00012386"/>
    </source>
</evidence>
<dbReference type="PANTHER" id="PTHR21392">
    <property type="entry name" value="TRNA-URIDINE AMINOCARBOXYPROPYLTRANSFERASE 2"/>
    <property type="match status" value="1"/>
</dbReference>
<dbReference type="EC" id="2.5.1.25" evidence="1"/>
<evidence type="ECO:0000256" key="4">
    <source>
        <dbReference type="ARBA" id="ARBA00022694"/>
    </source>
</evidence>
<sequence length="412" mass="46197">MVGGPYPFATTKMLSSPARAIAPRIRARAPPPVNLPKTRTNHALAPFSSGYLARASPSMAASSSVEEEEREEEVARGQGGIGALKGGMVSLSEWQAWGTDSPLPAMVMEAIKEMKDLEEDFGAKMKFGGVGSKIKGTLRVIDDKKKRSVYKTLDDPEQKLQYFTARQVACRLLGSKGYLCQKCWLPKEDCMCSRMAPCDLWRGIRFWLYMHPKDFLRQNNTGKLLWQLFGVRAATMCVYGIPEQEEIMWDAFKSGGKDKLWILYPNENSSPKSLQDIELDRPFAQENKEKPLNFILLDGTWSNSSAMYKRLKERWSAIWGEEDLPCISLSSLGASVMHKLRPQPAWDRTCTAAASAGLLSELGLREELGGLGFDKQANTIENSLDILLDALTKRRLHMGRSITRKQRHNNCI</sequence>
<evidence type="ECO:0000256" key="3">
    <source>
        <dbReference type="ARBA" id="ARBA00022691"/>
    </source>
</evidence>
<dbReference type="OrthoDB" id="408541at2759"/>
<feature type="region of interest" description="Disordered" evidence="6">
    <location>
        <begin position="58"/>
        <end position="78"/>
    </location>
</feature>
<keyword evidence="3" id="KW-0949">S-adenosyl-L-methionine</keyword>
<evidence type="ECO:0000313" key="9">
    <source>
        <dbReference type="Proteomes" id="UP000623129"/>
    </source>
</evidence>
<evidence type="ECO:0000259" key="7">
    <source>
        <dbReference type="SMART" id="SM01144"/>
    </source>
</evidence>
<keyword evidence="4" id="KW-0819">tRNA processing</keyword>
<dbReference type="InterPro" id="IPR005636">
    <property type="entry name" value="DTW"/>
</dbReference>
<dbReference type="AlphaFoldDB" id="A0A833VSE9"/>
<protein>
    <recommendedName>
        <fullName evidence="1">tRNA-uridine aminocarboxypropyltransferase</fullName>
        <ecNumber evidence="1">2.5.1.25</ecNumber>
    </recommendedName>
</protein>
<dbReference type="GO" id="GO:0016432">
    <property type="term" value="F:tRNA-uridine aminocarboxypropyltransferase activity"/>
    <property type="evidence" value="ECO:0007669"/>
    <property type="project" value="UniProtKB-EC"/>
</dbReference>
<dbReference type="InterPro" id="IPR039262">
    <property type="entry name" value="DTWD2/TAPT"/>
</dbReference>
<evidence type="ECO:0000256" key="6">
    <source>
        <dbReference type="SAM" id="MobiDB-lite"/>
    </source>
</evidence>
<comment type="catalytic activity">
    <reaction evidence="5">
        <text>a uridine in tRNA + S-adenosyl-L-methionine = a 3-[(3S)-3-amino-3-carboxypropyl]uridine in tRNA + S-methyl-5'-thioadenosine + H(+)</text>
        <dbReference type="Rhea" id="RHEA:62432"/>
        <dbReference type="Rhea" id="RHEA-COMP:13339"/>
        <dbReference type="Rhea" id="RHEA-COMP:16092"/>
        <dbReference type="ChEBI" id="CHEBI:15378"/>
        <dbReference type="ChEBI" id="CHEBI:17509"/>
        <dbReference type="ChEBI" id="CHEBI:59789"/>
        <dbReference type="ChEBI" id="CHEBI:65315"/>
        <dbReference type="ChEBI" id="CHEBI:82930"/>
        <dbReference type="EC" id="2.5.1.25"/>
    </reaction>
</comment>
<dbReference type="EMBL" id="SWLB01000011">
    <property type="protein sequence ID" value="KAF3332609.1"/>
    <property type="molecule type" value="Genomic_DNA"/>
</dbReference>
<reference evidence="8" key="1">
    <citation type="submission" date="2020-01" db="EMBL/GenBank/DDBJ databases">
        <title>Genome sequence of Kobresia littledalei, the first chromosome-level genome in the family Cyperaceae.</title>
        <authorList>
            <person name="Qu G."/>
        </authorList>
    </citation>
    <scope>NUCLEOTIDE SEQUENCE</scope>
    <source>
        <strain evidence="8">C.B.Clarke</strain>
        <tissue evidence="8">Leaf</tissue>
    </source>
</reference>
<keyword evidence="9" id="KW-1185">Reference proteome</keyword>
<feature type="domain" description="DTW" evidence="7">
    <location>
        <begin position="176"/>
        <end position="400"/>
    </location>
</feature>
<dbReference type="PANTHER" id="PTHR21392:SF4">
    <property type="entry name" value="TRNA-URIDINE AMINOCARBOXYPROPYLTRANSFERASE"/>
    <property type="match status" value="1"/>
</dbReference>
<name>A0A833VSE9_9POAL</name>
<dbReference type="GO" id="GO:0008033">
    <property type="term" value="P:tRNA processing"/>
    <property type="evidence" value="ECO:0007669"/>
    <property type="project" value="UniProtKB-KW"/>
</dbReference>
<keyword evidence="2" id="KW-0808">Transferase</keyword>
<dbReference type="Proteomes" id="UP000623129">
    <property type="component" value="Unassembled WGS sequence"/>
</dbReference>
<organism evidence="8 9">
    <name type="scientific">Carex littledalei</name>
    <dbReference type="NCBI Taxonomy" id="544730"/>
    <lineage>
        <taxon>Eukaryota</taxon>
        <taxon>Viridiplantae</taxon>
        <taxon>Streptophyta</taxon>
        <taxon>Embryophyta</taxon>
        <taxon>Tracheophyta</taxon>
        <taxon>Spermatophyta</taxon>
        <taxon>Magnoliopsida</taxon>
        <taxon>Liliopsida</taxon>
        <taxon>Poales</taxon>
        <taxon>Cyperaceae</taxon>
        <taxon>Cyperoideae</taxon>
        <taxon>Cariceae</taxon>
        <taxon>Carex</taxon>
        <taxon>Carex subgen. Euthyceras</taxon>
    </lineage>
</organism>
<evidence type="ECO:0000256" key="2">
    <source>
        <dbReference type="ARBA" id="ARBA00022679"/>
    </source>
</evidence>
<dbReference type="SMART" id="SM01144">
    <property type="entry name" value="DTW"/>
    <property type="match status" value="1"/>
</dbReference>
<gene>
    <name evidence="8" type="ORF">FCM35_KLT02186</name>
</gene>
<proteinExistence type="predicted"/>
<accession>A0A833VSE9</accession>